<proteinExistence type="predicted"/>
<evidence type="ECO:0000313" key="4">
    <source>
        <dbReference type="EMBL" id="KAF4042401.1"/>
    </source>
</evidence>
<dbReference type="InterPro" id="IPR049203">
    <property type="entry name" value="DUF6818"/>
</dbReference>
<dbReference type="EMBL" id="WSZM01000101">
    <property type="protein sequence ID" value="KAF4042401.1"/>
    <property type="molecule type" value="Genomic_DNA"/>
</dbReference>
<dbReference type="PANTHER" id="PTHR34409">
    <property type="entry name" value="SET DOMAIN-CONTAINING PROTEIN"/>
    <property type="match status" value="1"/>
</dbReference>
<accession>A0A833TKN3</accession>
<comment type="caution">
    <text evidence="4">The sequence shown here is derived from an EMBL/GenBank/DDBJ whole genome shotgun (WGS) entry which is preliminary data.</text>
</comment>
<name>A0A833TKN3_PHYIN</name>
<evidence type="ECO:0000256" key="2">
    <source>
        <dbReference type="SAM" id="MobiDB-lite"/>
    </source>
</evidence>
<feature type="domain" description="DUF6818" evidence="3">
    <location>
        <begin position="27"/>
        <end position="63"/>
    </location>
</feature>
<reference evidence="4" key="1">
    <citation type="submission" date="2020-04" db="EMBL/GenBank/DDBJ databases">
        <title>Hybrid Assembly of Korean Phytophthora infestans isolates.</title>
        <authorList>
            <person name="Prokchorchik M."/>
            <person name="Lee Y."/>
            <person name="Seo J."/>
            <person name="Cho J.-H."/>
            <person name="Park Y.-E."/>
            <person name="Jang D.-C."/>
            <person name="Im J.-S."/>
            <person name="Choi J.-G."/>
            <person name="Park H.-J."/>
            <person name="Lee G.-B."/>
            <person name="Lee Y.-G."/>
            <person name="Hong S.-Y."/>
            <person name="Cho K."/>
            <person name="Sohn K.H."/>
        </authorList>
    </citation>
    <scope>NUCLEOTIDE SEQUENCE</scope>
    <source>
        <strain evidence="4">KR_1_A1</strain>
    </source>
</reference>
<keyword evidence="1" id="KW-0175">Coiled coil</keyword>
<dbReference type="Proteomes" id="UP000602510">
    <property type="component" value="Unassembled WGS sequence"/>
</dbReference>
<feature type="coiled-coil region" evidence="1">
    <location>
        <begin position="296"/>
        <end position="323"/>
    </location>
</feature>
<evidence type="ECO:0000313" key="5">
    <source>
        <dbReference type="Proteomes" id="UP000602510"/>
    </source>
</evidence>
<feature type="region of interest" description="Disordered" evidence="2">
    <location>
        <begin position="163"/>
        <end position="196"/>
    </location>
</feature>
<protein>
    <recommendedName>
        <fullName evidence="3">DUF6818 domain-containing protein</fullName>
    </recommendedName>
</protein>
<dbReference type="PANTHER" id="PTHR34409:SF1">
    <property type="entry name" value="MYB-LIKE DOMAIN-CONTAINING PROTEIN"/>
    <property type="match status" value="1"/>
</dbReference>
<gene>
    <name evidence="4" type="ORF">GN244_ATG05294</name>
</gene>
<organism evidence="4 5">
    <name type="scientific">Phytophthora infestans</name>
    <name type="common">Potato late blight agent</name>
    <name type="synonym">Botrytis infestans</name>
    <dbReference type="NCBI Taxonomy" id="4787"/>
    <lineage>
        <taxon>Eukaryota</taxon>
        <taxon>Sar</taxon>
        <taxon>Stramenopiles</taxon>
        <taxon>Oomycota</taxon>
        <taxon>Peronosporomycetes</taxon>
        <taxon>Peronosporales</taxon>
        <taxon>Peronosporaceae</taxon>
        <taxon>Phytophthora</taxon>
    </lineage>
</organism>
<keyword evidence="5" id="KW-1185">Reference proteome</keyword>
<dbReference type="AlphaFoldDB" id="A0A833TKN3"/>
<evidence type="ECO:0000256" key="1">
    <source>
        <dbReference type="SAM" id="Coils"/>
    </source>
</evidence>
<dbReference type="Pfam" id="PF20681">
    <property type="entry name" value="DUF6818"/>
    <property type="match status" value="1"/>
</dbReference>
<sequence>MGKPTGSANYSLHEMHHMLDIVKRILPQRKYHWDAVPARYNATRDGNWPERDIDSLRRKFKAFDADDNTVTDVIDFRDSSGGRPAQEVDSDVDEEEFCELETSAYTDTDIIGSSLRESVDGVAIGGGTDLSGLELELDEAAKVVAATSPIDANANIIGKGELVLRRSPRKTSKPAPAKRTSKQEKPATTTCSSKMPAATISVEAREKLRYPGLAESSDRLEGVSLVAMRDASKNRTYDKFEEASYTKQKRIKAEKAAADLKKKLTRATQSSADSFSELVKTIIILRADADREGRARVEAAENKRAAEREALEVRRREERREQREAA</sequence>
<evidence type="ECO:0000259" key="3">
    <source>
        <dbReference type="Pfam" id="PF20681"/>
    </source>
</evidence>